<dbReference type="FunFam" id="3.10.20.30:FF:000006">
    <property type="entry name" value="Threonine--tRNA ligase, cytoplasmic"/>
    <property type="match status" value="1"/>
</dbReference>
<dbReference type="FunFam" id="3.40.50.800:FF:000003">
    <property type="entry name" value="Threonine--tRNA ligase 2, cytoplasmic"/>
    <property type="match status" value="1"/>
</dbReference>
<evidence type="ECO:0000256" key="9">
    <source>
        <dbReference type="ARBA" id="ARBA00022741"/>
    </source>
</evidence>
<evidence type="ECO:0000259" key="18">
    <source>
        <dbReference type="PROSITE" id="PS50862"/>
    </source>
</evidence>
<dbReference type="InterPro" id="IPR012676">
    <property type="entry name" value="TGS-like"/>
</dbReference>
<sequence length="813" mass="92186">MSKDKAGSKKATDTVVDFKTLAEPSFWKHRIDIFERLYAAQQEKYQAQKAPIKVTLPDGKVHDAESWVTTPIDIAKKLSNSLPDKVFVARVNDQLWDLTRPFEADSTLELLDWEDPEARKVFWHSSSHVLGYALERVFQAKLSVGPPLEDGGFFYEGQTSRPVTEADYKSVEQGMQELVKQKSPYQRLVVSKADALSLFEYTHFKSKILASKVPEGGSCTVYRCGNLIDPCRGPHLPDTGRVKSYAVTKNSSSYFEGKAENEVLQRVYAIAFPKEAQLKEWKTLQEEAAKRDHRNIGRQQELFGFHDVSPGSAFWLPHGARIYNTLIEFQRKQYRRRGFDEVVSPNIYNAKLWMVSGHWQKYADAMFRTTCEHEEYGLKPMNCPGHCVMFGMRPRSYKELPVRFADFGTLHRNELSGALTGLTRVRRFQQDDAHIFCRMDQITDEIESALGFLQDVYGVFNWSFNLKLSTRPDNKLGTEEVWDTAEGRLLEALNRFCDIPDELDDPFTDGAKFKFDGKPASIKKLKALVKKLEKTAKDGEWKGPRFASAWEENPGDGAFYGPKIDIVVEDALKRKHQCATIQLDFNLPERFGLKYTLPGAAGEAADDESKEEKPKAKAKAEKAAKGDEKHADPAAPAPAAAAESLHPTANPQHPTDPHSPNAQIAKEMYVDRTLASNQARPVMIHRAIFGSLERCIAILCEHYGGKWPFWLSPRQVIVIPVSKQYEDYANEVKNFFHAEGFFAEADVSTLTLEKKIRNAELGQHNFIFVVGQEELDNRAVNVRTRDNARHGTRSLADANDWLQKLAKNYSAEY</sequence>
<dbReference type="Gene3D" id="3.30.980.10">
    <property type="entry name" value="Threonyl-trna Synthetase, Chain A, domain 2"/>
    <property type="match status" value="1"/>
</dbReference>
<evidence type="ECO:0000256" key="15">
    <source>
        <dbReference type="ARBA" id="ARBA00031900"/>
    </source>
</evidence>
<organism evidence="20 21">
    <name type="scientific">Bodo saltans</name>
    <name type="common">Flagellated protozoan</name>
    <dbReference type="NCBI Taxonomy" id="75058"/>
    <lineage>
        <taxon>Eukaryota</taxon>
        <taxon>Discoba</taxon>
        <taxon>Euglenozoa</taxon>
        <taxon>Kinetoplastea</taxon>
        <taxon>Metakinetoplastina</taxon>
        <taxon>Eubodonida</taxon>
        <taxon>Bodonidae</taxon>
        <taxon>Bodo</taxon>
    </lineage>
</organism>
<evidence type="ECO:0000256" key="13">
    <source>
        <dbReference type="ARBA" id="ARBA00023128"/>
    </source>
</evidence>
<evidence type="ECO:0000256" key="11">
    <source>
        <dbReference type="ARBA" id="ARBA00022917"/>
    </source>
</evidence>
<comment type="catalytic activity">
    <reaction evidence="16">
        <text>tRNA(Thr) + L-threonine + ATP = L-threonyl-tRNA(Thr) + AMP + diphosphate + H(+)</text>
        <dbReference type="Rhea" id="RHEA:24624"/>
        <dbReference type="Rhea" id="RHEA-COMP:9670"/>
        <dbReference type="Rhea" id="RHEA-COMP:9704"/>
        <dbReference type="ChEBI" id="CHEBI:15378"/>
        <dbReference type="ChEBI" id="CHEBI:30616"/>
        <dbReference type="ChEBI" id="CHEBI:33019"/>
        <dbReference type="ChEBI" id="CHEBI:57926"/>
        <dbReference type="ChEBI" id="CHEBI:78442"/>
        <dbReference type="ChEBI" id="CHEBI:78534"/>
        <dbReference type="ChEBI" id="CHEBI:456215"/>
        <dbReference type="EC" id="6.1.1.3"/>
    </reaction>
</comment>
<dbReference type="CDD" id="cd00771">
    <property type="entry name" value="ThrRS_core"/>
    <property type="match status" value="1"/>
</dbReference>
<reference evidence="21" key="1">
    <citation type="submission" date="2015-09" db="EMBL/GenBank/DDBJ databases">
        <authorList>
            <consortium name="Pathogen Informatics"/>
        </authorList>
    </citation>
    <scope>NUCLEOTIDE SEQUENCE [LARGE SCALE GENOMIC DNA]</scope>
    <source>
        <strain evidence="21">Lake Konstanz</strain>
    </source>
</reference>
<keyword evidence="6" id="KW-0963">Cytoplasm</keyword>
<dbReference type="InterPro" id="IPR006195">
    <property type="entry name" value="aa-tRNA-synth_II"/>
</dbReference>
<dbReference type="SUPFAM" id="SSF81271">
    <property type="entry name" value="TGS-like"/>
    <property type="match status" value="1"/>
</dbReference>
<dbReference type="InterPro" id="IPR012947">
    <property type="entry name" value="tRNA_SAD"/>
</dbReference>
<dbReference type="FunFam" id="3.30.980.10:FF:000005">
    <property type="entry name" value="Threonyl-tRNA synthetase, mitochondrial"/>
    <property type="match status" value="1"/>
</dbReference>
<dbReference type="Pfam" id="PF07973">
    <property type="entry name" value="tRNA_SAD"/>
    <property type="match status" value="1"/>
</dbReference>
<dbReference type="Gene3D" id="3.10.20.30">
    <property type="match status" value="1"/>
</dbReference>
<name>A0A0S4KJ29_BODSA</name>
<dbReference type="NCBIfam" id="TIGR00418">
    <property type="entry name" value="thrS"/>
    <property type="match status" value="1"/>
</dbReference>
<dbReference type="InterPro" id="IPR018163">
    <property type="entry name" value="Thr/Ala-tRNA-synth_IIc_edit"/>
</dbReference>
<feature type="region of interest" description="Disordered" evidence="17">
    <location>
        <begin position="601"/>
        <end position="661"/>
    </location>
</feature>
<keyword evidence="10" id="KW-0067">ATP-binding</keyword>
<dbReference type="Pfam" id="PF00587">
    <property type="entry name" value="tRNA-synt_2b"/>
    <property type="match status" value="1"/>
</dbReference>
<dbReference type="InterPro" id="IPR012675">
    <property type="entry name" value="Beta-grasp_dom_sf"/>
</dbReference>
<evidence type="ECO:0000259" key="19">
    <source>
        <dbReference type="PROSITE" id="PS51880"/>
    </source>
</evidence>
<evidence type="ECO:0000256" key="14">
    <source>
        <dbReference type="ARBA" id="ARBA00023146"/>
    </source>
</evidence>
<evidence type="ECO:0000256" key="7">
    <source>
        <dbReference type="ARBA" id="ARBA00022553"/>
    </source>
</evidence>
<evidence type="ECO:0000256" key="12">
    <source>
        <dbReference type="ARBA" id="ARBA00022946"/>
    </source>
</evidence>
<feature type="domain" description="Aminoacyl-transfer RNA synthetases class-II family profile" evidence="18">
    <location>
        <begin position="298"/>
        <end position="708"/>
    </location>
</feature>
<dbReference type="Pfam" id="PF03129">
    <property type="entry name" value="HGTP_anticodon"/>
    <property type="match status" value="1"/>
</dbReference>
<keyword evidence="21" id="KW-1185">Reference proteome</keyword>
<keyword evidence="7" id="KW-0597">Phosphoprotein</keyword>
<proteinExistence type="inferred from homology"/>
<dbReference type="InterPro" id="IPR002320">
    <property type="entry name" value="Thr-tRNA-ligase_IIa"/>
</dbReference>
<feature type="compositionally biased region" description="Low complexity" evidence="17">
    <location>
        <begin position="633"/>
        <end position="642"/>
    </location>
</feature>
<dbReference type="InterPro" id="IPR004154">
    <property type="entry name" value="Anticodon-bd"/>
</dbReference>
<keyword evidence="12" id="KW-0809">Transit peptide</keyword>
<dbReference type="SUPFAM" id="SSF52954">
    <property type="entry name" value="Class II aaRS ABD-related"/>
    <property type="match status" value="1"/>
</dbReference>
<dbReference type="OrthoDB" id="5423599at2759"/>
<evidence type="ECO:0000256" key="4">
    <source>
        <dbReference type="ARBA" id="ARBA00011738"/>
    </source>
</evidence>
<dbReference type="VEuPathDB" id="TriTrypDB:BSAL_07440"/>
<dbReference type="GO" id="GO:0005759">
    <property type="term" value="C:mitochondrial matrix"/>
    <property type="evidence" value="ECO:0007669"/>
    <property type="project" value="UniProtKB-SubCell"/>
</dbReference>
<dbReference type="CDD" id="cd01667">
    <property type="entry name" value="TGS_ThrRS"/>
    <property type="match status" value="1"/>
</dbReference>
<dbReference type="SUPFAM" id="SSF55186">
    <property type="entry name" value="ThrRS/AlaRS common domain"/>
    <property type="match status" value="1"/>
</dbReference>
<comment type="similarity">
    <text evidence="3">Belongs to the class-II aminoacyl-tRNA synthetase family.</text>
</comment>
<evidence type="ECO:0000256" key="1">
    <source>
        <dbReference type="ARBA" id="ARBA00004305"/>
    </source>
</evidence>
<dbReference type="Gene3D" id="3.40.50.800">
    <property type="entry name" value="Anticodon-binding domain"/>
    <property type="match status" value="1"/>
</dbReference>
<dbReference type="SUPFAM" id="SSF55681">
    <property type="entry name" value="Class II aaRS and biotin synthetases"/>
    <property type="match status" value="1"/>
</dbReference>
<evidence type="ECO:0000256" key="5">
    <source>
        <dbReference type="ARBA" id="ARBA00013163"/>
    </source>
</evidence>
<dbReference type="InterPro" id="IPR036621">
    <property type="entry name" value="Anticodon-bd_dom_sf"/>
</dbReference>
<dbReference type="SMART" id="SM00863">
    <property type="entry name" value="tRNA_SAD"/>
    <property type="match status" value="1"/>
</dbReference>
<keyword evidence="11" id="KW-0648">Protein biosynthesis</keyword>
<dbReference type="CDD" id="cd00860">
    <property type="entry name" value="ThrRS_anticodon"/>
    <property type="match status" value="1"/>
</dbReference>
<evidence type="ECO:0000256" key="10">
    <source>
        <dbReference type="ARBA" id="ARBA00022840"/>
    </source>
</evidence>
<evidence type="ECO:0000313" key="21">
    <source>
        <dbReference type="Proteomes" id="UP000051952"/>
    </source>
</evidence>
<feature type="compositionally biased region" description="Basic and acidic residues" evidence="17">
    <location>
        <begin position="610"/>
        <end position="632"/>
    </location>
</feature>
<dbReference type="Gene3D" id="3.30.930.10">
    <property type="entry name" value="Bira Bifunctional Protein, Domain 2"/>
    <property type="match status" value="1"/>
</dbReference>
<dbReference type="Pfam" id="PF02824">
    <property type="entry name" value="TGS"/>
    <property type="match status" value="1"/>
</dbReference>
<dbReference type="GO" id="GO:0005524">
    <property type="term" value="F:ATP binding"/>
    <property type="evidence" value="ECO:0007669"/>
    <property type="project" value="UniProtKB-KW"/>
</dbReference>
<dbReference type="InterPro" id="IPR045864">
    <property type="entry name" value="aa-tRNA-synth_II/BPL/LPL"/>
</dbReference>
<dbReference type="AlphaFoldDB" id="A0A0S4KJ29"/>
<evidence type="ECO:0000256" key="17">
    <source>
        <dbReference type="SAM" id="MobiDB-lite"/>
    </source>
</evidence>
<dbReference type="EC" id="6.1.1.3" evidence="5"/>
<dbReference type="GO" id="GO:0006435">
    <property type="term" value="P:threonyl-tRNA aminoacylation"/>
    <property type="evidence" value="ECO:0007669"/>
    <property type="project" value="InterPro"/>
</dbReference>
<feature type="domain" description="TGS" evidence="19">
    <location>
        <begin position="48"/>
        <end position="112"/>
    </location>
</feature>
<dbReference type="OMA" id="WYADGMY"/>
<dbReference type="InterPro" id="IPR004095">
    <property type="entry name" value="TGS"/>
</dbReference>
<accession>A0A0S4KJ29</accession>
<keyword evidence="14 20" id="KW-0030">Aminoacyl-tRNA synthetase</keyword>
<dbReference type="EMBL" id="CYKH01001404">
    <property type="protein sequence ID" value="CUI14539.1"/>
    <property type="molecule type" value="Genomic_DNA"/>
</dbReference>
<evidence type="ECO:0000256" key="2">
    <source>
        <dbReference type="ARBA" id="ARBA00004496"/>
    </source>
</evidence>
<dbReference type="HAMAP" id="MF_00184">
    <property type="entry name" value="Thr_tRNA_synth"/>
    <property type="match status" value="1"/>
</dbReference>
<comment type="subcellular location">
    <subcellularLocation>
        <location evidence="2">Cytoplasm</location>
    </subcellularLocation>
    <subcellularLocation>
        <location evidence="1">Mitochondrion matrix</location>
    </subcellularLocation>
</comment>
<evidence type="ECO:0000313" key="20">
    <source>
        <dbReference type="EMBL" id="CUI14539.1"/>
    </source>
</evidence>
<keyword evidence="8" id="KW-0436">Ligase</keyword>
<keyword evidence="9" id="KW-0547">Nucleotide-binding</keyword>
<dbReference type="PANTHER" id="PTHR11451:SF46">
    <property type="entry name" value="THREONINE--TRNA LIGASE"/>
    <property type="match status" value="1"/>
</dbReference>
<dbReference type="PANTHER" id="PTHR11451">
    <property type="entry name" value="THREONINE-TRNA LIGASE"/>
    <property type="match status" value="1"/>
</dbReference>
<keyword evidence="13" id="KW-0496">Mitochondrion</keyword>
<dbReference type="InterPro" id="IPR002314">
    <property type="entry name" value="aa-tRNA-synt_IIb"/>
</dbReference>
<dbReference type="PRINTS" id="PR01047">
    <property type="entry name" value="TRNASYNTHTHR"/>
</dbReference>
<feature type="compositionally biased region" description="Polar residues" evidence="17">
    <location>
        <begin position="647"/>
        <end position="661"/>
    </location>
</feature>
<evidence type="ECO:0000256" key="6">
    <source>
        <dbReference type="ARBA" id="ARBA00022490"/>
    </source>
</evidence>
<dbReference type="InterPro" id="IPR033728">
    <property type="entry name" value="ThrRS_core"/>
</dbReference>
<comment type="subunit">
    <text evidence="4">Homodimer.</text>
</comment>
<evidence type="ECO:0000256" key="16">
    <source>
        <dbReference type="ARBA" id="ARBA00049515"/>
    </source>
</evidence>
<dbReference type="PROSITE" id="PS51880">
    <property type="entry name" value="TGS"/>
    <property type="match status" value="1"/>
</dbReference>
<evidence type="ECO:0000256" key="8">
    <source>
        <dbReference type="ARBA" id="ARBA00022598"/>
    </source>
</evidence>
<protein>
    <recommendedName>
        <fullName evidence="5">threonine--tRNA ligase</fullName>
        <ecNumber evidence="5">6.1.1.3</ecNumber>
    </recommendedName>
    <alternativeName>
        <fullName evidence="15">Threonyl-tRNA synthetase</fullName>
    </alternativeName>
</protein>
<dbReference type="FunFam" id="3.30.930.10:FF:000039">
    <property type="entry name" value="Threonyl-tRNA synthetase, mitochondrial"/>
    <property type="match status" value="1"/>
</dbReference>
<dbReference type="InterPro" id="IPR047246">
    <property type="entry name" value="ThrRS_anticodon"/>
</dbReference>
<gene>
    <name evidence="20" type="ORF">BSAL_07440</name>
</gene>
<evidence type="ECO:0000256" key="3">
    <source>
        <dbReference type="ARBA" id="ARBA00008226"/>
    </source>
</evidence>
<dbReference type="GO" id="GO:0004829">
    <property type="term" value="F:threonine-tRNA ligase activity"/>
    <property type="evidence" value="ECO:0007669"/>
    <property type="project" value="UniProtKB-EC"/>
</dbReference>
<dbReference type="PROSITE" id="PS50862">
    <property type="entry name" value="AA_TRNA_LIGASE_II"/>
    <property type="match status" value="1"/>
</dbReference>
<dbReference type="Proteomes" id="UP000051952">
    <property type="component" value="Unassembled WGS sequence"/>
</dbReference>